<sequence length="237" mass="25976">MKQFYKFRLTIGYLAHLYKSVTRQDHSHLKPIIRRYLPLNGVAIDVGAHGGQITRLLAGLAPDGFVVAVEPSGYTRSILRAALWLRRCTNTVVFAAALGSNFGTMLIRTPLKRRGDMGYGLANLIEGGANSICEPVALVTLDSLAEQLALTRVDFIKADIEGFEAELIRGAHHVLKTFRPAVYLEMNDEFLRRAGSSRAALWGELLALGFNPHDAAGENPQPLPVTASDEDVLWLPA</sequence>
<reference evidence="3" key="1">
    <citation type="journal article" date="2019" name="Int. J. Syst. Evol. Microbiol.">
        <title>The Global Catalogue of Microorganisms (GCM) 10K type strain sequencing project: providing services to taxonomists for standard genome sequencing and annotation.</title>
        <authorList>
            <consortium name="The Broad Institute Genomics Platform"/>
            <consortium name="The Broad Institute Genome Sequencing Center for Infectious Disease"/>
            <person name="Wu L."/>
            <person name="Ma J."/>
        </authorList>
    </citation>
    <scope>NUCLEOTIDE SEQUENCE [LARGE SCALE GENOMIC DNA]</scope>
    <source>
        <strain evidence="3">NBRC 112502</strain>
    </source>
</reference>
<dbReference type="SUPFAM" id="SSF53335">
    <property type="entry name" value="S-adenosyl-L-methionine-dependent methyltransferases"/>
    <property type="match status" value="1"/>
</dbReference>
<evidence type="ECO:0000259" key="1">
    <source>
        <dbReference type="Pfam" id="PF05050"/>
    </source>
</evidence>
<dbReference type="PANTHER" id="PTHR34203">
    <property type="entry name" value="METHYLTRANSFERASE, FKBM FAMILY PROTEIN"/>
    <property type="match status" value="1"/>
</dbReference>
<evidence type="ECO:0000313" key="2">
    <source>
        <dbReference type="EMBL" id="GLR65888.1"/>
    </source>
</evidence>
<protein>
    <recommendedName>
        <fullName evidence="1">Methyltransferase FkbM domain-containing protein</fullName>
    </recommendedName>
</protein>
<dbReference type="RefSeq" id="WP_284256442.1">
    <property type="nucleotide sequence ID" value="NZ_BSOS01000007.1"/>
</dbReference>
<dbReference type="Pfam" id="PF05050">
    <property type="entry name" value="Methyltransf_21"/>
    <property type="match status" value="1"/>
</dbReference>
<organism evidence="2 3">
    <name type="scientific">Acidocella aquatica</name>
    <dbReference type="NCBI Taxonomy" id="1922313"/>
    <lineage>
        <taxon>Bacteria</taxon>
        <taxon>Pseudomonadati</taxon>
        <taxon>Pseudomonadota</taxon>
        <taxon>Alphaproteobacteria</taxon>
        <taxon>Acetobacterales</taxon>
        <taxon>Acidocellaceae</taxon>
        <taxon>Acidocella</taxon>
    </lineage>
</organism>
<feature type="domain" description="Methyltransferase FkbM" evidence="1">
    <location>
        <begin position="45"/>
        <end position="209"/>
    </location>
</feature>
<dbReference type="Gene3D" id="3.40.50.150">
    <property type="entry name" value="Vaccinia Virus protein VP39"/>
    <property type="match status" value="1"/>
</dbReference>
<dbReference type="EMBL" id="BSOS01000007">
    <property type="protein sequence ID" value="GLR65888.1"/>
    <property type="molecule type" value="Genomic_DNA"/>
</dbReference>
<dbReference type="InterPro" id="IPR052514">
    <property type="entry name" value="SAM-dependent_MTase"/>
</dbReference>
<accession>A0ABQ6A2P8</accession>
<evidence type="ECO:0000313" key="3">
    <source>
        <dbReference type="Proteomes" id="UP001156641"/>
    </source>
</evidence>
<gene>
    <name evidence="2" type="ORF">GCM10010909_05660</name>
</gene>
<dbReference type="NCBIfam" id="TIGR01444">
    <property type="entry name" value="fkbM_fam"/>
    <property type="match status" value="1"/>
</dbReference>
<name>A0ABQ6A2P8_9PROT</name>
<dbReference type="InterPro" id="IPR029063">
    <property type="entry name" value="SAM-dependent_MTases_sf"/>
</dbReference>
<dbReference type="InterPro" id="IPR006342">
    <property type="entry name" value="FkbM_mtfrase"/>
</dbReference>
<proteinExistence type="predicted"/>
<dbReference type="PANTHER" id="PTHR34203:SF15">
    <property type="entry name" value="SLL1173 PROTEIN"/>
    <property type="match status" value="1"/>
</dbReference>
<dbReference type="Proteomes" id="UP001156641">
    <property type="component" value="Unassembled WGS sequence"/>
</dbReference>
<keyword evidence="3" id="KW-1185">Reference proteome</keyword>
<comment type="caution">
    <text evidence="2">The sequence shown here is derived from an EMBL/GenBank/DDBJ whole genome shotgun (WGS) entry which is preliminary data.</text>
</comment>